<keyword evidence="3" id="KW-1185">Reference proteome</keyword>
<protein>
    <submittedName>
        <fullName evidence="2">Uncharacterized protein</fullName>
    </submittedName>
</protein>
<gene>
    <name evidence="2" type="ORF">SEMRO_458_G147180.1</name>
</gene>
<sequence>MPTRSTTTLSYLHKNRSGEMTCVSMKSEESLKPVTERDLDDFCYRIDRCIDHSDTTQSSEIVVWNFKSGRMLSEQQAEGFHNLLLANEDVESHCLCTSRDPMLAFHMRQMVIKTIHNTQIILLLACGHSQFFDFPCCAKPKSVAVPVTTPVTDEDVGVVVKAPEKQEKELHAEKEEGKDPQGKEPRVGQRNPPKVWTRKSKDPPGNLEALNAKPAVKIVTFDLPQYKSIGSDLSAGSGFTFETFED</sequence>
<accession>A0A9N8E2C4</accession>
<evidence type="ECO:0000313" key="2">
    <source>
        <dbReference type="EMBL" id="CAB9510905.1"/>
    </source>
</evidence>
<comment type="caution">
    <text evidence="2">The sequence shown here is derived from an EMBL/GenBank/DDBJ whole genome shotgun (WGS) entry which is preliminary data.</text>
</comment>
<feature type="compositionally biased region" description="Basic and acidic residues" evidence="1">
    <location>
        <begin position="162"/>
        <end position="187"/>
    </location>
</feature>
<dbReference type="Proteomes" id="UP001153069">
    <property type="component" value="Unassembled WGS sequence"/>
</dbReference>
<organism evidence="2 3">
    <name type="scientific">Seminavis robusta</name>
    <dbReference type="NCBI Taxonomy" id="568900"/>
    <lineage>
        <taxon>Eukaryota</taxon>
        <taxon>Sar</taxon>
        <taxon>Stramenopiles</taxon>
        <taxon>Ochrophyta</taxon>
        <taxon>Bacillariophyta</taxon>
        <taxon>Bacillariophyceae</taxon>
        <taxon>Bacillariophycidae</taxon>
        <taxon>Naviculales</taxon>
        <taxon>Naviculaceae</taxon>
        <taxon>Seminavis</taxon>
    </lineage>
</organism>
<proteinExistence type="predicted"/>
<name>A0A9N8E2C4_9STRA</name>
<evidence type="ECO:0000313" key="3">
    <source>
        <dbReference type="Proteomes" id="UP001153069"/>
    </source>
</evidence>
<reference evidence="2" key="1">
    <citation type="submission" date="2020-06" db="EMBL/GenBank/DDBJ databases">
        <authorList>
            <consortium name="Plant Systems Biology data submission"/>
        </authorList>
    </citation>
    <scope>NUCLEOTIDE SEQUENCE</scope>
    <source>
        <strain evidence="2">D6</strain>
    </source>
</reference>
<evidence type="ECO:0000256" key="1">
    <source>
        <dbReference type="SAM" id="MobiDB-lite"/>
    </source>
</evidence>
<feature type="region of interest" description="Disordered" evidence="1">
    <location>
        <begin position="160"/>
        <end position="209"/>
    </location>
</feature>
<dbReference type="EMBL" id="CAICTM010000457">
    <property type="protein sequence ID" value="CAB9510905.1"/>
    <property type="molecule type" value="Genomic_DNA"/>
</dbReference>
<dbReference type="AlphaFoldDB" id="A0A9N8E2C4"/>